<feature type="compositionally biased region" description="Polar residues" evidence="6">
    <location>
        <begin position="641"/>
        <end position="662"/>
    </location>
</feature>
<proteinExistence type="inferred from homology"/>
<keyword evidence="5" id="KW-0206">Cytoskeleton</keyword>
<name>A0A6V7PBP5_ANACO</name>
<dbReference type="GO" id="GO:0043015">
    <property type="term" value="F:gamma-tubulin binding"/>
    <property type="evidence" value="ECO:0007669"/>
    <property type="project" value="InterPro"/>
</dbReference>
<dbReference type="AlphaFoldDB" id="A0A6V7PBP5"/>
<dbReference type="InterPro" id="IPR040457">
    <property type="entry name" value="GCP_C"/>
</dbReference>
<comment type="subcellular location">
    <subcellularLocation>
        <location evidence="1">Cytoplasm</location>
        <location evidence="1">Cytoskeleton</location>
    </subcellularLocation>
</comment>
<dbReference type="GO" id="GO:0051321">
    <property type="term" value="P:meiotic cell cycle"/>
    <property type="evidence" value="ECO:0007669"/>
    <property type="project" value="TreeGrafter"/>
</dbReference>
<evidence type="ECO:0000256" key="3">
    <source>
        <dbReference type="ARBA" id="ARBA00022490"/>
    </source>
</evidence>
<dbReference type="GO" id="GO:0031122">
    <property type="term" value="P:cytoplasmic microtubule organization"/>
    <property type="evidence" value="ECO:0007669"/>
    <property type="project" value="TreeGrafter"/>
</dbReference>
<dbReference type="Pfam" id="PF17681">
    <property type="entry name" value="GCP_N_terminal"/>
    <property type="match status" value="1"/>
</dbReference>
<comment type="similarity">
    <text evidence="2">Belongs to the TUBGCP family.</text>
</comment>
<evidence type="ECO:0000259" key="8">
    <source>
        <dbReference type="Pfam" id="PF17681"/>
    </source>
</evidence>
<evidence type="ECO:0000256" key="6">
    <source>
        <dbReference type="SAM" id="MobiDB-lite"/>
    </source>
</evidence>
<organism evidence="9">
    <name type="scientific">Ananas comosus var. bracteatus</name>
    <name type="common">red pineapple</name>
    <dbReference type="NCBI Taxonomy" id="296719"/>
    <lineage>
        <taxon>Eukaryota</taxon>
        <taxon>Viridiplantae</taxon>
        <taxon>Streptophyta</taxon>
        <taxon>Embryophyta</taxon>
        <taxon>Tracheophyta</taxon>
        <taxon>Spermatophyta</taxon>
        <taxon>Magnoliopsida</taxon>
        <taxon>Liliopsida</taxon>
        <taxon>Poales</taxon>
        <taxon>Bromeliaceae</taxon>
        <taxon>Bromelioideae</taxon>
        <taxon>Ananas</taxon>
    </lineage>
</organism>
<dbReference type="Gene3D" id="1.20.120.1900">
    <property type="entry name" value="Gamma-tubulin complex, C-terminal domain"/>
    <property type="match status" value="1"/>
</dbReference>
<keyword evidence="3" id="KW-0963">Cytoplasm</keyword>
<evidence type="ECO:0000259" key="7">
    <source>
        <dbReference type="Pfam" id="PF04130"/>
    </source>
</evidence>
<accession>A0A6V7PBP5</accession>
<evidence type="ECO:0000313" key="9">
    <source>
        <dbReference type="EMBL" id="CAD1828074.1"/>
    </source>
</evidence>
<dbReference type="InterPro" id="IPR007259">
    <property type="entry name" value="GCP"/>
</dbReference>
<evidence type="ECO:0000256" key="2">
    <source>
        <dbReference type="ARBA" id="ARBA00010337"/>
    </source>
</evidence>
<sequence>MEIDPNLSSVLRNLKVDDPWTPPRTWESIPSESGAPRSGDPRRRSRVPIYDPASVSDATLVRLALLALQGVKSAIVEIEEISSAFCSSPADRTSHRVPNLWCRSSSTNALGQILKSINHTALVVYFLQKFVNFYLFSSRKVAGESRNKIDEDEVSYDNNVEVQPPYSLVNHAFSVAVKKVLEGYFCSLSTLLASVKLRRLNAPSSITKGKIGKTTTVSEVTILEVYLHTEELRRLIQSLGNICFPKFADLDLWRGDLKTDTNFEFHNFPKGADLLSYLYVQFRDADPINCGLIKYLFIRSCEPYCGFIKSWIYRASIDDPYEEFLVAHSDTLQTANGAIGSQSDLPLMPSKERSRVSVPCFLKDVCRPLLLAGLQLQVLVRLLNLSGLSIVGGAHIPRDLANLEEILPFWFDYSSNSAFLSNSMTFSKKSMETILHKREAMYKTMSEKLQLVFSKYNVRYQWMDHAVNAATFLGKRTMNFPAIWVPEVDSLFPATASEEATICMASDQEDANNSYASDESSCEVEKLQSSECSSSCSSTEETEVEEIAILGSNITHSNLSSCYVSISGFTNSRNERLYSSQNSLYSNQKETSPTIAAQVNNEDEKPNEFSIPSRSDENYQYGCCWPFDRLLKNPINSNLHSTDSEQVASTEDTPCTTAGNTDSLRREESISGEVLLPFSLIGFINSKNQPELPCKHYDFSANPMVAKATWRCTNHGSREKRSMKNLFPCFDFSSVANPCEVYSETVFSRPANGSQVETPVLKDSGVSTCNVYEKSNDSVQDNTGGQAVSSFSLSQEAKYIAQNLPKNAPGGAHWAGLLRYSGEDVKCTGEDSWHGEYEMPLDVAIDKCIVHEILLQQSLGEIAPAGGALGDGAWGGVGWGGVKGDGYLIRSIEVLCCRHSKCVLLYRYKYISNFTIKLLEERFDLCEHLLALRRYHFMELADWTDSFIICLRHQKWSTVGPDQKIAGIQGLLQLALQRSSCESDPYKERLFVYMKGLDIVPPPTSSTGLSVFDYILLGYKVDWPISIIITEDALKIYAEIFGYLIQVRLAVFSLTDTWRNIKELLHSIRRCQQVRPEDVKDFNTLVRVRQQIYHFVSTLQQYVHSQLSGVSWCRFQHSLKHQVKDMLDLETMHMSYLADALHICFLSAETKSILAIIKNILQCALDLCLCFSGFNLDDGSQADHLNLQSRINFSQVFAINTMFERNIKDLYLLYLKSPKYGEFGLCRFWNLLNYNDHYSTAMGNSYTGFIHL</sequence>
<feature type="domain" description="Gamma tubulin complex component protein N-terminal" evidence="8">
    <location>
        <begin position="63"/>
        <end position="393"/>
    </location>
</feature>
<dbReference type="PANTHER" id="PTHR19302">
    <property type="entry name" value="GAMMA TUBULIN COMPLEX PROTEIN"/>
    <property type="match status" value="1"/>
</dbReference>
<evidence type="ECO:0000256" key="4">
    <source>
        <dbReference type="ARBA" id="ARBA00022701"/>
    </source>
</evidence>
<dbReference type="GO" id="GO:0000278">
    <property type="term" value="P:mitotic cell cycle"/>
    <property type="evidence" value="ECO:0007669"/>
    <property type="project" value="TreeGrafter"/>
</dbReference>
<evidence type="ECO:0008006" key="10">
    <source>
        <dbReference type="Google" id="ProtNLM"/>
    </source>
</evidence>
<dbReference type="GO" id="GO:0005874">
    <property type="term" value="C:microtubule"/>
    <property type="evidence" value="ECO:0007669"/>
    <property type="project" value="UniProtKB-KW"/>
</dbReference>
<dbReference type="GO" id="GO:0000930">
    <property type="term" value="C:gamma-tubulin complex"/>
    <property type="evidence" value="ECO:0007669"/>
    <property type="project" value="TreeGrafter"/>
</dbReference>
<dbReference type="InterPro" id="IPR042241">
    <property type="entry name" value="GCP_C_sf"/>
</dbReference>
<feature type="domain" description="Gamma tubulin complex component C-terminal" evidence="7">
    <location>
        <begin position="925"/>
        <end position="1238"/>
    </location>
</feature>
<dbReference type="PANTHER" id="PTHR19302:SF70">
    <property type="entry name" value="GAMMA-TUBULIN COMPLEX COMPONENT 6"/>
    <property type="match status" value="1"/>
</dbReference>
<dbReference type="Pfam" id="PF04130">
    <property type="entry name" value="GCP_C_terminal"/>
    <property type="match status" value="1"/>
</dbReference>
<protein>
    <recommendedName>
        <fullName evidence="10">Gamma-tubulin complex component 6</fullName>
    </recommendedName>
</protein>
<evidence type="ECO:0000256" key="5">
    <source>
        <dbReference type="ARBA" id="ARBA00023212"/>
    </source>
</evidence>
<reference evidence="9" key="1">
    <citation type="submission" date="2020-07" db="EMBL/GenBank/DDBJ databases">
        <authorList>
            <person name="Lin J."/>
        </authorList>
    </citation>
    <scope>NUCLEOTIDE SEQUENCE</scope>
</reference>
<keyword evidence="4" id="KW-0493">Microtubule</keyword>
<feature type="region of interest" description="Disordered" evidence="6">
    <location>
        <begin position="17"/>
        <end position="48"/>
    </location>
</feature>
<dbReference type="EMBL" id="LR862147">
    <property type="protein sequence ID" value="CAD1828074.1"/>
    <property type="molecule type" value="Genomic_DNA"/>
</dbReference>
<dbReference type="GO" id="GO:0051011">
    <property type="term" value="F:microtubule minus-end binding"/>
    <property type="evidence" value="ECO:0007669"/>
    <property type="project" value="TreeGrafter"/>
</dbReference>
<dbReference type="GO" id="GO:0007020">
    <property type="term" value="P:microtubule nucleation"/>
    <property type="evidence" value="ECO:0007669"/>
    <property type="project" value="InterPro"/>
</dbReference>
<dbReference type="FunFam" id="1.20.120.1900:FF:000018">
    <property type="entry name" value="Gamma-tubulin complex component 6 isoform A"/>
    <property type="match status" value="1"/>
</dbReference>
<feature type="region of interest" description="Disordered" evidence="6">
    <location>
        <begin position="641"/>
        <end position="666"/>
    </location>
</feature>
<dbReference type="InterPro" id="IPR041470">
    <property type="entry name" value="GCP_N"/>
</dbReference>
<evidence type="ECO:0000256" key="1">
    <source>
        <dbReference type="ARBA" id="ARBA00004245"/>
    </source>
</evidence>
<dbReference type="GO" id="GO:0000922">
    <property type="term" value="C:spindle pole"/>
    <property type="evidence" value="ECO:0007669"/>
    <property type="project" value="InterPro"/>
</dbReference>
<gene>
    <name evidence="9" type="ORF">CB5_LOCUS11285</name>
</gene>
<dbReference type="GO" id="GO:0051225">
    <property type="term" value="P:spindle assembly"/>
    <property type="evidence" value="ECO:0007669"/>
    <property type="project" value="TreeGrafter"/>
</dbReference>